<dbReference type="PROSITE" id="PS50181">
    <property type="entry name" value="FBOX"/>
    <property type="match status" value="1"/>
</dbReference>
<dbReference type="InterPro" id="IPR017451">
    <property type="entry name" value="F-box-assoc_interact_dom"/>
</dbReference>
<accession>A0A2K1ZV42</accession>
<dbReference type="AlphaFoldDB" id="A0A2K1ZV42"/>
<organism evidence="2 3">
    <name type="scientific">Populus trichocarpa</name>
    <name type="common">Western balsam poplar</name>
    <name type="synonym">Populus balsamifera subsp. trichocarpa</name>
    <dbReference type="NCBI Taxonomy" id="3694"/>
    <lineage>
        <taxon>Eukaryota</taxon>
        <taxon>Viridiplantae</taxon>
        <taxon>Streptophyta</taxon>
        <taxon>Embryophyta</taxon>
        <taxon>Tracheophyta</taxon>
        <taxon>Spermatophyta</taxon>
        <taxon>Magnoliopsida</taxon>
        <taxon>eudicotyledons</taxon>
        <taxon>Gunneridae</taxon>
        <taxon>Pentapetalae</taxon>
        <taxon>rosids</taxon>
        <taxon>fabids</taxon>
        <taxon>Malpighiales</taxon>
        <taxon>Salicaceae</taxon>
        <taxon>Saliceae</taxon>
        <taxon>Populus</taxon>
    </lineage>
</organism>
<name>A0A2K1ZV42_POPTR</name>
<dbReference type="PANTHER" id="PTHR31672">
    <property type="entry name" value="BNACNNG10540D PROTEIN"/>
    <property type="match status" value="1"/>
</dbReference>
<dbReference type="OMA" id="TKLVWFD"/>
<dbReference type="Gramene" id="Potri.006G013200.2.v4.1">
    <property type="protein sequence ID" value="Potri.006G013200.2.v4.1"/>
    <property type="gene ID" value="Potri.006G013200.v4.1"/>
</dbReference>
<dbReference type="NCBIfam" id="TIGR01640">
    <property type="entry name" value="F_box_assoc_1"/>
    <property type="match status" value="1"/>
</dbReference>
<dbReference type="Proteomes" id="UP000006729">
    <property type="component" value="Chromosome 6"/>
</dbReference>
<evidence type="ECO:0000313" key="2">
    <source>
        <dbReference type="EMBL" id="PNT29149.2"/>
    </source>
</evidence>
<dbReference type="Gramene" id="Potri.006G013200.3.v4.1">
    <property type="protein sequence ID" value="Potri.006G013200.3.v4.1"/>
    <property type="gene ID" value="Potri.006G013200.v4.1"/>
</dbReference>
<dbReference type="InterPro" id="IPR013187">
    <property type="entry name" value="F-box-assoc_dom_typ3"/>
</dbReference>
<evidence type="ECO:0000313" key="3">
    <source>
        <dbReference type="Proteomes" id="UP000006729"/>
    </source>
</evidence>
<sequence>MDSELSVVLVIRLLFFNFLLLWQLGNGAKVNNGTTNIKANGDNTTIGALTDAEARTLRLLFKSLQSRNTTQFPLSYPICSTNMDAEIRCSCDNTKNRSACWVTAINLASKMLDGLIHSSISLFKNLRVLDLSSNFLTGSIPPSLTTLQSLRILNLADNNLDGTIPLNLSGLQSLRYLDLSRNKLTGPIPDSISDCQYLNIIILRLNFLNGTIPEALGTLSSLNILDLYSNSLSGHIPVELGELTVLQFLNLDDNNLDGELPEELGNLVDLQHLYLTANKFTGRIPETFDKLIHLETFAVGGNYLSGQMPSYIGNWVNLTKLILIGNNFEGNLPAETFSLPKLQRLLVSDVSNPGISFPKREVIPESLIYLVLRNCKINGSIPEYIGKWPELSYLDLSFNNLSGGVPESFQKLNKLFLTSNELTKLPSWITKKPKPSSYPKADLSYNNFNVKCTNEKCSGLAAVNILPTRSFIDNMKTEKCYRKHNSLFINCGGEELNVGKDHYHNDTSTSSFNLSPSDDWAYSFSGDYLWATVNASTLGEDHSITGKRVFDVYIQGRLVKKDLNIKEIPELQNEVRKLKFPAKINEGSLEIKLFWAGKGSLYNPPGINGPLIEAISVTRVSRKLHRWEIALITIGCLLFLMLLLAFSLRMGWIGGRKLRSGH</sequence>
<proteinExistence type="predicted"/>
<evidence type="ECO:0000259" key="1">
    <source>
        <dbReference type="PROSITE" id="PS50181"/>
    </source>
</evidence>
<dbReference type="PANTHER" id="PTHR31672:SF13">
    <property type="entry name" value="F-BOX PROTEIN CPR30-LIKE"/>
    <property type="match status" value="1"/>
</dbReference>
<dbReference type="SMART" id="SM00256">
    <property type="entry name" value="FBOX"/>
    <property type="match status" value="1"/>
</dbReference>
<dbReference type="SUPFAM" id="SSF81383">
    <property type="entry name" value="F-box domain"/>
    <property type="match status" value="1"/>
</dbReference>
<dbReference type="Pfam" id="PF00646">
    <property type="entry name" value="F-box"/>
    <property type="match status" value="1"/>
</dbReference>
<dbReference type="InterPro" id="IPR050796">
    <property type="entry name" value="SCF_F-box_component"/>
</dbReference>
<feature type="domain" description="F-box" evidence="1">
    <location>
        <begin position="1"/>
        <end position="43"/>
    </location>
</feature>
<protein>
    <recommendedName>
        <fullName evidence="1">F-box domain-containing protein</fullName>
    </recommendedName>
</protein>
<dbReference type="OrthoDB" id="591557at2759"/>
<keyword evidence="3" id="KW-1185">Reference proteome</keyword>
<dbReference type="EMBL" id="CM009295">
    <property type="protein sequence ID" value="PNT29149.2"/>
    <property type="molecule type" value="Genomic_DNA"/>
</dbReference>
<dbReference type="STRING" id="3694.A0A2K1ZV42"/>
<dbReference type="InterPro" id="IPR001810">
    <property type="entry name" value="F-box_dom"/>
</dbReference>
<reference evidence="2 3" key="1">
    <citation type="journal article" date="2006" name="Science">
        <title>The genome of black cottonwood, Populus trichocarpa (Torr. &amp; Gray).</title>
        <authorList>
            <person name="Tuskan G.A."/>
            <person name="Difazio S."/>
            <person name="Jansson S."/>
            <person name="Bohlmann J."/>
            <person name="Grigoriev I."/>
            <person name="Hellsten U."/>
            <person name="Putnam N."/>
            <person name="Ralph S."/>
            <person name="Rombauts S."/>
            <person name="Salamov A."/>
            <person name="Schein J."/>
            <person name="Sterck L."/>
            <person name="Aerts A."/>
            <person name="Bhalerao R.R."/>
            <person name="Bhalerao R.P."/>
            <person name="Blaudez D."/>
            <person name="Boerjan W."/>
            <person name="Brun A."/>
            <person name="Brunner A."/>
            <person name="Busov V."/>
            <person name="Campbell M."/>
            <person name="Carlson J."/>
            <person name="Chalot M."/>
            <person name="Chapman J."/>
            <person name="Chen G.L."/>
            <person name="Cooper D."/>
            <person name="Coutinho P.M."/>
            <person name="Couturier J."/>
            <person name="Covert S."/>
            <person name="Cronk Q."/>
            <person name="Cunningham R."/>
            <person name="Davis J."/>
            <person name="Degroeve S."/>
            <person name="Dejardin A."/>
            <person name="Depamphilis C."/>
            <person name="Detter J."/>
            <person name="Dirks B."/>
            <person name="Dubchak I."/>
            <person name="Duplessis S."/>
            <person name="Ehlting J."/>
            <person name="Ellis B."/>
            <person name="Gendler K."/>
            <person name="Goodstein D."/>
            <person name="Gribskov M."/>
            <person name="Grimwood J."/>
            <person name="Groover A."/>
            <person name="Gunter L."/>
            <person name="Hamberger B."/>
            <person name="Heinze B."/>
            <person name="Helariutta Y."/>
            <person name="Henrissat B."/>
            <person name="Holligan D."/>
            <person name="Holt R."/>
            <person name="Huang W."/>
            <person name="Islam-Faridi N."/>
            <person name="Jones S."/>
            <person name="Jones-Rhoades M."/>
            <person name="Jorgensen R."/>
            <person name="Joshi C."/>
            <person name="Kangasjarvi J."/>
            <person name="Karlsson J."/>
            <person name="Kelleher C."/>
            <person name="Kirkpatrick R."/>
            <person name="Kirst M."/>
            <person name="Kohler A."/>
            <person name="Kalluri U."/>
            <person name="Larimer F."/>
            <person name="Leebens-Mack J."/>
            <person name="Leple J.C."/>
            <person name="Locascio P."/>
            <person name="Lou Y."/>
            <person name="Lucas S."/>
            <person name="Martin F."/>
            <person name="Montanini B."/>
            <person name="Napoli C."/>
            <person name="Nelson D.R."/>
            <person name="Nelson C."/>
            <person name="Nieminen K."/>
            <person name="Nilsson O."/>
            <person name="Pereda V."/>
            <person name="Peter G."/>
            <person name="Philippe R."/>
            <person name="Pilate G."/>
            <person name="Poliakov A."/>
            <person name="Razumovskaya J."/>
            <person name="Richardson P."/>
            <person name="Rinaldi C."/>
            <person name="Ritland K."/>
            <person name="Rouze P."/>
            <person name="Ryaboy D."/>
            <person name="Schmutz J."/>
            <person name="Schrader J."/>
            <person name="Segerman B."/>
            <person name="Shin H."/>
            <person name="Siddiqui A."/>
            <person name="Sterky F."/>
            <person name="Terry A."/>
            <person name="Tsai C.J."/>
            <person name="Uberbacher E."/>
            <person name="Unneberg P."/>
            <person name="Vahala J."/>
            <person name="Wall K."/>
            <person name="Wessler S."/>
            <person name="Yang G."/>
            <person name="Yin T."/>
            <person name="Douglas C."/>
            <person name="Marra M."/>
            <person name="Sandberg G."/>
            <person name="Van de Peer Y."/>
            <person name="Rokhsar D."/>
        </authorList>
    </citation>
    <scope>NUCLEOTIDE SEQUENCE [LARGE SCALE GENOMIC DNA]</scope>
    <source>
        <strain evidence="3">cv. Nisqually</strain>
    </source>
</reference>
<dbReference type="Pfam" id="PF08268">
    <property type="entry name" value="FBA_3"/>
    <property type="match status" value="1"/>
</dbReference>
<gene>
    <name evidence="2" type="ORF">POPTR_006G014066v4</name>
</gene>
<dbReference type="InterPro" id="IPR036047">
    <property type="entry name" value="F-box-like_dom_sf"/>
</dbReference>
<comment type="caution">
    <text evidence="2">The sequence shown here is derived from an EMBL/GenBank/DDBJ whole genome shotgun (WGS) entry which is preliminary data.</text>
</comment>